<sequence length="563" mass="62344">MANQNPAPAQTTKKTPATRKTSLYRLRSTSPPDPEELRDMVLPRYLDRDGFHATPVEHGPVRGFLVTGTTVPGPADWCSALAALSGEPVVEENRTAFGLLLVRTHKAVYALTYGMGHLMIDPARIDPGFGIEFAVRCLDEERITKVRRQVMDARGRTDENSAASGEHIRGFGIEEFGEIVSQIAGKISGVPLTFTRDRTRAAHVTGTDRSVKLHLGSDPSDLLADLRSIEEVCARPNPLPEFEFITQVRPLAPKTEQAQYLDERLDSLLGAGDVSRMALAIPTECRDRFEFAESFKVKLGRRGELLTELDVSFLVDSVKDRTQGKRLHALREGRVEMFADTAAKDRLSRKVPADQWLTVEIPAEAVHYFYWQGRWYEVGAEYLTTIRRRVTELLAQPSTVPLPPWPSGKDETGYNELVAEQDGYVFFDKKNVHTGRLRGGGLEICDVLGPQGQLIHVKKAIKGSAPLNHLFAQARVSMETLRHDTEARSKFIEKIEDLAPGHPVDRSFATPTVVLGILLKDGVPLTVDSLFAFAQVSLLHTATALQGMGAKLEVVSISRDPRT</sequence>
<proteinExistence type="predicted"/>
<evidence type="ECO:0000256" key="1">
    <source>
        <dbReference type="SAM" id="MobiDB-lite"/>
    </source>
</evidence>
<name>A0AA97M0B0_9ACTN</name>
<accession>A0AA97M0B0</accession>
<dbReference type="RefSeq" id="WP_119268200.1">
    <property type="nucleotide sequence ID" value="NZ_CP063196.1"/>
</dbReference>
<dbReference type="AlphaFoldDB" id="A0AA97M0B0"/>
<evidence type="ECO:0000313" key="2">
    <source>
        <dbReference type="EMBL" id="UOE21455.1"/>
    </source>
</evidence>
<keyword evidence="3" id="KW-1185">Reference proteome</keyword>
<organism evidence="2 3">
    <name type="scientific">Thermobifida halotolerans</name>
    <dbReference type="NCBI Taxonomy" id="483545"/>
    <lineage>
        <taxon>Bacteria</taxon>
        <taxon>Bacillati</taxon>
        <taxon>Actinomycetota</taxon>
        <taxon>Actinomycetes</taxon>
        <taxon>Streptosporangiales</taxon>
        <taxon>Nocardiopsidaceae</taxon>
        <taxon>Thermobifida</taxon>
    </lineage>
</organism>
<dbReference type="Proteomes" id="UP000265719">
    <property type="component" value="Chromosome"/>
</dbReference>
<dbReference type="InterPro" id="IPR026487">
    <property type="entry name" value="CHP04141"/>
</dbReference>
<feature type="compositionally biased region" description="Low complexity" evidence="1">
    <location>
        <begin position="1"/>
        <end position="21"/>
    </location>
</feature>
<protein>
    <submittedName>
        <fullName evidence="2">TIGR04141 family sporadically distributed protein</fullName>
    </submittedName>
</protein>
<dbReference type="NCBIfam" id="TIGR04141">
    <property type="entry name" value="TIGR04141 family sporadically distributed protein"/>
    <property type="match status" value="1"/>
</dbReference>
<feature type="region of interest" description="Disordered" evidence="1">
    <location>
        <begin position="1"/>
        <end position="35"/>
    </location>
</feature>
<dbReference type="KEGG" id="thao:NI17_010280"/>
<dbReference type="EMBL" id="CP063196">
    <property type="protein sequence ID" value="UOE21455.1"/>
    <property type="molecule type" value="Genomic_DNA"/>
</dbReference>
<reference evidence="2" key="1">
    <citation type="submission" date="2020-10" db="EMBL/GenBank/DDBJ databases">
        <title>De novo genome project of the cellulose decomposer Thermobifida halotolerans type strain.</title>
        <authorList>
            <person name="Nagy I."/>
            <person name="Horvath B."/>
            <person name="Kukolya J."/>
            <person name="Nagy I."/>
            <person name="Orsini M."/>
        </authorList>
    </citation>
    <scope>NUCLEOTIDE SEQUENCE</scope>
    <source>
        <strain evidence="2">DSM 44931</strain>
    </source>
</reference>
<gene>
    <name evidence="2" type="ORF">NI17_010280</name>
</gene>
<evidence type="ECO:0000313" key="3">
    <source>
        <dbReference type="Proteomes" id="UP000265719"/>
    </source>
</evidence>
<dbReference type="Pfam" id="PF19614">
    <property type="entry name" value="DUF6119"/>
    <property type="match status" value="1"/>
</dbReference>